<dbReference type="PRINTS" id="PR00793">
    <property type="entry name" value="PROAMNOPTASE"/>
</dbReference>
<evidence type="ECO:0000256" key="1">
    <source>
        <dbReference type="ARBA" id="ARBA00010088"/>
    </source>
</evidence>
<dbReference type="Pfam" id="PF12697">
    <property type="entry name" value="Abhydrolase_6"/>
    <property type="match status" value="1"/>
</dbReference>
<evidence type="ECO:0000313" key="5">
    <source>
        <dbReference type="EMBL" id="SIS88306.1"/>
    </source>
</evidence>
<keyword evidence="2" id="KW-0378">Hydrolase</keyword>
<dbReference type="InterPro" id="IPR029058">
    <property type="entry name" value="AB_hydrolase_fold"/>
</dbReference>
<dbReference type="AlphaFoldDB" id="A0A1N7MQ86"/>
<keyword evidence="6" id="KW-1185">Reference proteome</keyword>
<dbReference type="GO" id="GO:0006508">
    <property type="term" value="P:proteolysis"/>
    <property type="evidence" value="ECO:0007669"/>
    <property type="project" value="InterPro"/>
</dbReference>
<accession>A0A1N7MQ86</accession>
<name>A0A1N7MQ86_9RHOB</name>
<evidence type="ECO:0000256" key="2">
    <source>
        <dbReference type="ARBA" id="ARBA00022801"/>
    </source>
</evidence>
<feature type="chain" id="PRO_5012410696" evidence="3">
    <location>
        <begin position="21"/>
        <end position="326"/>
    </location>
</feature>
<dbReference type="InterPro" id="IPR000073">
    <property type="entry name" value="AB_hydrolase_1"/>
</dbReference>
<protein>
    <submittedName>
        <fullName evidence="5">Pimeloyl-ACP methyl ester carboxylesterase</fullName>
    </submittedName>
</protein>
<evidence type="ECO:0000259" key="4">
    <source>
        <dbReference type="Pfam" id="PF12697"/>
    </source>
</evidence>
<sequence>MKLITKALIGLGLLSVAGCAAMGSRSALIDTPIARDYPPLGQFVTLEDGRQVHAFVTGEGPDLVLIHGASGNVRDFTFSFVEQVRDRYRVIVFDRPGLGYTDRANDRVTGAFNSAAETPYEQAAMLAEAAEKLGAARPIVLGHSYGGAVAMAWGLEHDPAALVVVSGATIPWSGGLGAQYEVLGSSVGGAIVPILARPFATRSRIETVAEEIFKPQPIPEGYLDYVGTALTLETGAIRANARQVNNLHEAVSEMAPRYSSVRVPVEIVHGAEDTVVPVHVHAEPLASLLPAGNLTLLDEIGHMPHHWAPEAVSDAIDRAAARAGLR</sequence>
<dbReference type="PANTHER" id="PTHR43689">
    <property type="entry name" value="HYDROLASE"/>
    <property type="match status" value="1"/>
</dbReference>
<dbReference type="GO" id="GO:0008233">
    <property type="term" value="F:peptidase activity"/>
    <property type="evidence" value="ECO:0007669"/>
    <property type="project" value="InterPro"/>
</dbReference>
<gene>
    <name evidence="5" type="ORF">SAMN05421759_10583</name>
</gene>
<comment type="similarity">
    <text evidence="1">Belongs to the peptidase S33 family.</text>
</comment>
<feature type="signal peptide" evidence="3">
    <location>
        <begin position="1"/>
        <end position="20"/>
    </location>
</feature>
<dbReference type="EMBL" id="FTOQ01000005">
    <property type="protein sequence ID" value="SIS88306.1"/>
    <property type="molecule type" value="Genomic_DNA"/>
</dbReference>
<dbReference type="Gene3D" id="3.40.50.1820">
    <property type="entry name" value="alpha/beta hydrolase"/>
    <property type="match status" value="1"/>
</dbReference>
<feature type="domain" description="AB hydrolase-1" evidence="4">
    <location>
        <begin position="63"/>
        <end position="315"/>
    </location>
</feature>
<organism evidence="5 6">
    <name type="scientific">Roseivivax lentus</name>
    <dbReference type="NCBI Taxonomy" id="633194"/>
    <lineage>
        <taxon>Bacteria</taxon>
        <taxon>Pseudomonadati</taxon>
        <taxon>Pseudomonadota</taxon>
        <taxon>Alphaproteobacteria</taxon>
        <taxon>Rhodobacterales</taxon>
        <taxon>Roseobacteraceae</taxon>
        <taxon>Roseivivax</taxon>
    </lineage>
</organism>
<dbReference type="Proteomes" id="UP000186684">
    <property type="component" value="Unassembled WGS sequence"/>
</dbReference>
<dbReference type="STRING" id="633194.SAMN05421759_10583"/>
<reference evidence="6" key="1">
    <citation type="submission" date="2017-01" db="EMBL/GenBank/DDBJ databases">
        <authorList>
            <person name="Varghese N."/>
            <person name="Submissions S."/>
        </authorList>
    </citation>
    <scope>NUCLEOTIDE SEQUENCE [LARGE SCALE GENOMIC DNA]</scope>
    <source>
        <strain evidence="6">DSM 29430</strain>
    </source>
</reference>
<proteinExistence type="inferred from homology"/>
<keyword evidence="3" id="KW-0732">Signal</keyword>
<dbReference type="SUPFAM" id="SSF53474">
    <property type="entry name" value="alpha/beta-Hydrolases"/>
    <property type="match status" value="1"/>
</dbReference>
<dbReference type="PANTHER" id="PTHR43689:SF8">
    <property type="entry name" value="ALPHA_BETA-HYDROLASES SUPERFAMILY PROTEIN"/>
    <property type="match status" value="1"/>
</dbReference>
<evidence type="ECO:0000313" key="6">
    <source>
        <dbReference type="Proteomes" id="UP000186684"/>
    </source>
</evidence>
<evidence type="ECO:0000256" key="3">
    <source>
        <dbReference type="SAM" id="SignalP"/>
    </source>
</evidence>
<dbReference type="PRINTS" id="PR00111">
    <property type="entry name" value="ABHYDROLASE"/>
</dbReference>
<dbReference type="PROSITE" id="PS51257">
    <property type="entry name" value="PROKAR_LIPOPROTEIN"/>
    <property type="match status" value="1"/>
</dbReference>
<dbReference type="InterPro" id="IPR002410">
    <property type="entry name" value="Peptidase_S33"/>
</dbReference>